<dbReference type="Proteomes" id="UP000002774">
    <property type="component" value="Chromosome"/>
</dbReference>
<evidence type="ECO:0000313" key="2">
    <source>
        <dbReference type="Proteomes" id="UP000002774"/>
    </source>
</evidence>
<sequence length="207" mass="22342">MVDVQLNFINNSNDRNNSQIVIFQRNQTTSYDEIAVAWKVIENCGQGWNHPFVYPMAMFVSASDSWGNYSPLLPATNGQLFNVVENGSGDILQYSGQNAGSLNEIDVYNALASGAMNANVYKDGRLLAIKTGVAPQQKAVFEFKPTIWIGVTSQVTEGQLMNSAIISQINTEISLFGIKSADIIMGGGGPGPGSTAFTFTLQNVVYA</sequence>
<proteinExistence type="predicted"/>
<dbReference type="HOGENOM" id="CLU_091612_0_0_10"/>
<evidence type="ECO:0008006" key="3">
    <source>
        <dbReference type="Google" id="ProtNLM"/>
    </source>
</evidence>
<dbReference type="AlphaFoldDB" id="H1Y6B7"/>
<dbReference type="RefSeq" id="WP_008504457.1">
    <property type="nucleotide sequence ID" value="NZ_CM001403.1"/>
</dbReference>
<protein>
    <recommendedName>
        <fullName evidence="3">Aromatic ring-opening dioxygenase LigA</fullName>
    </recommendedName>
</protein>
<accession>H1Y6B7</accession>
<dbReference type="eggNOG" id="ENOG502ZCFT">
    <property type="taxonomic scope" value="Bacteria"/>
</dbReference>
<gene>
    <name evidence="1" type="ORF">Mucpa_0682</name>
</gene>
<evidence type="ECO:0000313" key="1">
    <source>
        <dbReference type="EMBL" id="EHQ24865.1"/>
    </source>
</evidence>
<keyword evidence="2" id="KW-1185">Reference proteome</keyword>
<reference evidence="1" key="1">
    <citation type="submission" date="2011-09" db="EMBL/GenBank/DDBJ databases">
        <title>The permanent draft genome of Mucilaginibacter paludis DSM 18603.</title>
        <authorList>
            <consortium name="US DOE Joint Genome Institute (JGI-PGF)"/>
            <person name="Lucas S."/>
            <person name="Han J."/>
            <person name="Lapidus A."/>
            <person name="Bruce D."/>
            <person name="Goodwin L."/>
            <person name="Pitluck S."/>
            <person name="Peters L."/>
            <person name="Kyrpides N."/>
            <person name="Mavromatis K."/>
            <person name="Ivanova N."/>
            <person name="Mikhailova N."/>
            <person name="Held B."/>
            <person name="Detter J.C."/>
            <person name="Tapia R."/>
            <person name="Han C."/>
            <person name="Land M."/>
            <person name="Hauser L."/>
            <person name="Markowitz V."/>
            <person name="Cheng J.-F."/>
            <person name="Hugenholtz P."/>
            <person name="Woyke T."/>
            <person name="Wu D."/>
            <person name="Tindall B."/>
            <person name="Brambilla E."/>
            <person name="Klenk H.-P."/>
            <person name="Eisen J.A."/>
        </authorList>
    </citation>
    <scope>NUCLEOTIDE SEQUENCE [LARGE SCALE GENOMIC DNA]</scope>
    <source>
        <strain evidence="1">DSM 18603</strain>
    </source>
</reference>
<organism evidence="1 2">
    <name type="scientific">Mucilaginibacter paludis DSM 18603</name>
    <dbReference type="NCBI Taxonomy" id="714943"/>
    <lineage>
        <taxon>Bacteria</taxon>
        <taxon>Pseudomonadati</taxon>
        <taxon>Bacteroidota</taxon>
        <taxon>Sphingobacteriia</taxon>
        <taxon>Sphingobacteriales</taxon>
        <taxon>Sphingobacteriaceae</taxon>
        <taxon>Mucilaginibacter</taxon>
    </lineage>
</organism>
<dbReference type="OrthoDB" id="8891769at2"/>
<dbReference type="EMBL" id="CM001403">
    <property type="protein sequence ID" value="EHQ24865.1"/>
    <property type="molecule type" value="Genomic_DNA"/>
</dbReference>
<name>H1Y6B7_9SPHI</name>